<dbReference type="AlphaFoldDB" id="A0A2M4D028"/>
<organism evidence="4">
    <name type="scientific">Anopheles darlingi</name>
    <name type="common">Mosquito</name>
    <dbReference type="NCBI Taxonomy" id="43151"/>
    <lineage>
        <taxon>Eukaryota</taxon>
        <taxon>Metazoa</taxon>
        <taxon>Ecdysozoa</taxon>
        <taxon>Arthropoda</taxon>
        <taxon>Hexapoda</taxon>
        <taxon>Insecta</taxon>
        <taxon>Pterygota</taxon>
        <taxon>Neoptera</taxon>
        <taxon>Endopterygota</taxon>
        <taxon>Diptera</taxon>
        <taxon>Nematocera</taxon>
        <taxon>Culicoidea</taxon>
        <taxon>Culicidae</taxon>
        <taxon>Anophelinae</taxon>
        <taxon>Anopheles</taxon>
    </lineage>
</organism>
<accession>A0A2M4D028</accession>
<dbReference type="InterPro" id="IPR043504">
    <property type="entry name" value="Peptidase_S1_PA_chymotrypsin"/>
</dbReference>
<comment type="similarity">
    <text evidence="1">Belongs to the peptidase S1 family. CLIP subfamily.</text>
</comment>
<evidence type="ECO:0000256" key="1">
    <source>
        <dbReference type="ARBA" id="ARBA00024195"/>
    </source>
</evidence>
<feature type="chain" id="PRO_5014837608" evidence="2">
    <location>
        <begin position="18"/>
        <end position="233"/>
    </location>
</feature>
<reference evidence="4" key="1">
    <citation type="submission" date="2018-01" db="EMBL/GenBank/DDBJ databases">
        <title>An insight into the sialome of Amazonian anophelines.</title>
        <authorList>
            <person name="Ribeiro J.M."/>
            <person name="Scarpassa V."/>
            <person name="Calvo E."/>
        </authorList>
    </citation>
    <scope>NUCLEOTIDE SEQUENCE</scope>
</reference>
<dbReference type="GO" id="GO:0006508">
    <property type="term" value="P:proteolysis"/>
    <property type="evidence" value="ECO:0007669"/>
    <property type="project" value="InterPro"/>
</dbReference>
<sequence length="233" mass="25391">MGFQLIGLLILHSVTLAVTSLGDPLHSLPRLSSVQQFCNAISLGGDLRILPASCVSHLAGTLNLFTRVHCSIDKSIIHPEYVFLSNNIAVVRLQCPLNVLGPSISIRNVTEGNLLTLMAMDAQQQRQVTTPVQVASCSVCQHEYEVFDCDRQLCLRLVGKYRSQLRNLDGLSGGALYTNGGHLAGILSYGFTEAHLVAERLAFHAPFIRHSIEALGLGSEDFEINRLRSARGT</sequence>
<dbReference type="Gene3D" id="2.40.10.10">
    <property type="entry name" value="Trypsin-like serine proteases"/>
    <property type="match status" value="1"/>
</dbReference>
<dbReference type="EMBL" id="GGFL01006711">
    <property type="protein sequence ID" value="MBW70889.1"/>
    <property type="molecule type" value="Transcribed_RNA"/>
</dbReference>
<protein>
    <submittedName>
        <fullName evidence="4">Putative secreted protein</fullName>
    </submittedName>
</protein>
<keyword evidence="2" id="KW-0732">Signal</keyword>
<proteinExistence type="inferred from homology"/>
<dbReference type="GO" id="GO:0004252">
    <property type="term" value="F:serine-type endopeptidase activity"/>
    <property type="evidence" value="ECO:0007669"/>
    <property type="project" value="InterPro"/>
</dbReference>
<dbReference type="InterPro" id="IPR001254">
    <property type="entry name" value="Trypsin_dom"/>
</dbReference>
<evidence type="ECO:0000313" key="4">
    <source>
        <dbReference type="EMBL" id="MBW70889.1"/>
    </source>
</evidence>
<dbReference type="SUPFAM" id="SSF50494">
    <property type="entry name" value="Trypsin-like serine proteases"/>
    <property type="match status" value="1"/>
</dbReference>
<feature type="domain" description="Peptidase S1" evidence="3">
    <location>
        <begin position="69"/>
        <end position="194"/>
    </location>
</feature>
<feature type="signal peptide" evidence="2">
    <location>
        <begin position="1"/>
        <end position="17"/>
    </location>
</feature>
<dbReference type="InterPro" id="IPR009003">
    <property type="entry name" value="Peptidase_S1_PA"/>
</dbReference>
<evidence type="ECO:0000259" key="3">
    <source>
        <dbReference type="Pfam" id="PF00089"/>
    </source>
</evidence>
<evidence type="ECO:0000256" key="2">
    <source>
        <dbReference type="SAM" id="SignalP"/>
    </source>
</evidence>
<name>A0A2M4D028_ANODA</name>
<dbReference type="Pfam" id="PF00089">
    <property type="entry name" value="Trypsin"/>
    <property type="match status" value="1"/>
</dbReference>
<dbReference type="VEuPathDB" id="VectorBase:ADAR2_003565"/>